<dbReference type="PANTHER" id="PTHR31672">
    <property type="entry name" value="BNACNNG10540D PROTEIN"/>
    <property type="match status" value="1"/>
</dbReference>
<gene>
    <name evidence="2" type="ORF">CARUB_v10021886mg</name>
</gene>
<name>R0ICI4_9BRAS</name>
<evidence type="ECO:0000313" key="3">
    <source>
        <dbReference type="Proteomes" id="UP000029121"/>
    </source>
</evidence>
<dbReference type="KEGG" id="crb:17895916"/>
<sequence>MTMMSDLSKSLVEEILSKVPISSLRAVKSTCKQWNVLSKDPNFTKKQCAKAANDFMVIMLNDFKVCLMSVDLYGVHNDNKDLVDPCIKRIGELNQVKIFNVFCCDGLLLCLTKEKEVNTTTSLVVWNPYSSQTSWIKPRITYGRSDMFGIGYDKNNNHHKILRLFLEFGNYKVEYEIYDFKSNTWRVLDISSTIVFYKRGVSVKGNTYFIYQETIKVEEVGKECVLLCFDFTKERFGPALHLPVRCDVRYDDIVLSSVREEKLAVLFQRLDTCKMEIWITTKIEPNVVSWNKFLDVNTDTITGLKFMVEPKSFFVEEEKKVAVICDIDRLEPTKKGLYKTACVIGEDGYLKEVDLGEAVNAKESPYSCPLVCSCYVPRLGRNQLSS</sequence>
<evidence type="ECO:0000313" key="2">
    <source>
        <dbReference type="EMBL" id="EOA34363.1"/>
    </source>
</evidence>
<dbReference type="InterPro" id="IPR036047">
    <property type="entry name" value="F-box-like_dom_sf"/>
</dbReference>
<dbReference type="Gene3D" id="1.20.1280.50">
    <property type="match status" value="1"/>
</dbReference>
<reference evidence="3" key="1">
    <citation type="journal article" date="2013" name="Nat. Genet.">
        <title>The Capsella rubella genome and the genomic consequences of rapid mating system evolution.</title>
        <authorList>
            <person name="Slotte T."/>
            <person name="Hazzouri K.M."/>
            <person name="Agren J.A."/>
            <person name="Koenig D."/>
            <person name="Maumus F."/>
            <person name="Guo Y.L."/>
            <person name="Steige K."/>
            <person name="Platts A.E."/>
            <person name="Escobar J.S."/>
            <person name="Newman L.K."/>
            <person name="Wang W."/>
            <person name="Mandakova T."/>
            <person name="Vello E."/>
            <person name="Smith L.M."/>
            <person name="Henz S.R."/>
            <person name="Steffen J."/>
            <person name="Takuno S."/>
            <person name="Brandvain Y."/>
            <person name="Coop G."/>
            <person name="Andolfatto P."/>
            <person name="Hu T.T."/>
            <person name="Blanchette M."/>
            <person name="Clark R.M."/>
            <person name="Quesneville H."/>
            <person name="Nordborg M."/>
            <person name="Gaut B.S."/>
            <person name="Lysak M.A."/>
            <person name="Jenkins J."/>
            <person name="Grimwood J."/>
            <person name="Chapman J."/>
            <person name="Prochnik S."/>
            <person name="Shu S."/>
            <person name="Rokhsar D."/>
            <person name="Schmutz J."/>
            <person name="Weigel D."/>
            <person name="Wright S.I."/>
        </authorList>
    </citation>
    <scope>NUCLEOTIDE SEQUENCE [LARGE SCALE GENOMIC DNA]</scope>
    <source>
        <strain evidence="3">cv. Monte Gargano</strain>
    </source>
</reference>
<dbReference type="PANTHER" id="PTHR31672:SF13">
    <property type="entry name" value="F-BOX PROTEIN CPR30-LIKE"/>
    <property type="match status" value="1"/>
</dbReference>
<organism evidence="2 3">
    <name type="scientific">Capsella rubella</name>
    <dbReference type="NCBI Taxonomy" id="81985"/>
    <lineage>
        <taxon>Eukaryota</taxon>
        <taxon>Viridiplantae</taxon>
        <taxon>Streptophyta</taxon>
        <taxon>Embryophyta</taxon>
        <taxon>Tracheophyta</taxon>
        <taxon>Spermatophyta</taxon>
        <taxon>Magnoliopsida</taxon>
        <taxon>eudicotyledons</taxon>
        <taxon>Gunneridae</taxon>
        <taxon>Pentapetalae</taxon>
        <taxon>rosids</taxon>
        <taxon>malvids</taxon>
        <taxon>Brassicales</taxon>
        <taxon>Brassicaceae</taxon>
        <taxon>Camelineae</taxon>
        <taxon>Capsella</taxon>
    </lineage>
</organism>
<dbReference type="EMBL" id="KB870806">
    <property type="protein sequence ID" value="EOA34363.1"/>
    <property type="molecule type" value="Genomic_DNA"/>
</dbReference>
<dbReference type="AlphaFoldDB" id="R0ICI4"/>
<dbReference type="Pfam" id="PF00646">
    <property type="entry name" value="F-box"/>
    <property type="match status" value="1"/>
</dbReference>
<dbReference type="InterPro" id="IPR050796">
    <property type="entry name" value="SCF_F-box_component"/>
</dbReference>
<dbReference type="SUPFAM" id="SSF81383">
    <property type="entry name" value="F-box domain"/>
    <property type="match status" value="1"/>
</dbReference>
<dbReference type="InterPro" id="IPR006527">
    <property type="entry name" value="F-box-assoc_dom_typ1"/>
</dbReference>
<dbReference type="STRING" id="81985.R0ICI4"/>
<dbReference type="Proteomes" id="UP000029121">
    <property type="component" value="Unassembled WGS sequence"/>
</dbReference>
<dbReference type="InterPro" id="IPR001810">
    <property type="entry name" value="F-box_dom"/>
</dbReference>
<dbReference type="SMART" id="SM00256">
    <property type="entry name" value="FBOX"/>
    <property type="match status" value="1"/>
</dbReference>
<evidence type="ECO:0000259" key="1">
    <source>
        <dbReference type="SMART" id="SM00256"/>
    </source>
</evidence>
<keyword evidence="3" id="KW-1185">Reference proteome</keyword>
<accession>R0ICI4</accession>
<dbReference type="InterPro" id="IPR017451">
    <property type="entry name" value="F-box-assoc_interact_dom"/>
</dbReference>
<feature type="domain" description="F-box" evidence="1">
    <location>
        <begin position="7"/>
        <end position="47"/>
    </location>
</feature>
<dbReference type="NCBIfam" id="TIGR01640">
    <property type="entry name" value="F_box_assoc_1"/>
    <property type="match status" value="1"/>
</dbReference>
<dbReference type="OrthoDB" id="1093951at2759"/>
<protein>
    <recommendedName>
        <fullName evidence="1">F-box domain-containing protein</fullName>
    </recommendedName>
</protein>
<feature type="non-terminal residue" evidence="2">
    <location>
        <position position="386"/>
    </location>
</feature>
<proteinExistence type="predicted"/>
<dbReference type="CDD" id="cd22157">
    <property type="entry name" value="F-box_AtFBW1-like"/>
    <property type="match status" value="1"/>
</dbReference>
<dbReference type="Pfam" id="PF07734">
    <property type="entry name" value="FBA_1"/>
    <property type="match status" value="1"/>
</dbReference>